<dbReference type="InterPro" id="IPR017969">
    <property type="entry name" value="Heavy-metal-associated_CS"/>
</dbReference>
<name>A0AAX3EJ66_PAEUR</name>
<dbReference type="GO" id="GO:0046872">
    <property type="term" value="F:metal ion binding"/>
    <property type="evidence" value="ECO:0007669"/>
    <property type="project" value="UniProtKB-KW"/>
</dbReference>
<organism evidence="3 4">
    <name type="scientific">Paenarthrobacter ureafaciens</name>
    <dbReference type="NCBI Taxonomy" id="37931"/>
    <lineage>
        <taxon>Bacteria</taxon>
        <taxon>Bacillati</taxon>
        <taxon>Actinomycetota</taxon>
        <taxon>Actinomycetes</taxon>
        <taxon>Micrococcales</taxon>
        <taxon>Micrococcaceae</taxon>
        <taxon>Paenarthrobacter</taxon>
    </lineage>
</organism>
<dbReference type="CDD" id="cd00371">
    <property type="entry name" value="HMA"/>
    <property type="match status" value="1"/>
</dbReference>
<reference evidence="3" key="1">
    <citation type="submission" date="2022-07" db="EMBL/GenBank/DDBJ databases">
        <authorList>
            <person name="Wu T."/>
        </authorList>
    </citation>
    <scope>NUCLEOTIDE SEQUENCE</scope>
    <source>
        <strain evidence="3">SD-1</strain>
    </source>
</reference>
<accession>A0AAX3EJ66</accession>
<dbReference type="InterPro" id="IPR036163">
    <property type="entry name" value="HMA_dom_sf"/>
</dbReference>
<keyword evidence="4" id="KW-1185">Reference proteome</keyword>
<evidence type="ECO:0000313" key="3">
    <source>
        <dbReference type="EMBL" id="UYV98028.1"/>
    </source>
</evidence>
<dbReference type="Pfam" id="PF00403">
    <property type="entry name" value="HMA"/>
    <property type="match status" value="1"/>
</dbReference>
<dbReference type="AlphaFoldDB" id="A0AAX3EJ66"/>
<dbReference type="PROSITE" id="PS01047">
    <property type="entry name" value="HMA_1"/>
    <property type="match status" value="1"/>
</dbReference>
<keyword evidence="1" id="KW-0479">Metal-binding</keyword>
<dbReference type="PROSITE" id="PS51257">
    <property type="entry name" value="PROKAR_LIPOPROTEIN"/>
    <property type="match status" value="1"/>
</dbReference>
<dbReference type="RefSeq" id="WP_083262027.1">
    <property type="nucleotide sequence ID" value="NZ_CP043010.1"/>
</dbReference>
<feature type="domain" description="HMA" evidence="2">
    <location>
        <begin position="34"/>
        <end position="100"/>
    </location>
</feature>
<evidence type="ECO:0000256" key="1">
    <source>
        <dbReference type="ARBA" id="ARBA00022723"/>
    </source>
</evidence>
<dbReference type="SUPFAM" id="SSF55008">
    <property type="entry name" value="HMA, heavy metal-associated domain"/>
    <property type="match status" value="1"/>
</dbReference>
<dbReference type="Proteomes" id="UP001163293">
    <property type="component" value="Chromosome"/>
</dbReference>
<dbReference type="Gene3D" id="3.30.70.100">
    <property type="match status" value="1"/>
</dbReference>
<evidence type="ECO:0000313" key="4">
    <source>
        <dbReference type="Proteomes" id="UP001163293"/>
    </source>
</evidence>
<dbReference type="InterPro" id="IPR006121">
    <property type="entry name" value="HMA_dom"/>
</dbReference>
<gene>
    <name evidence="3" type="ORF">NL394_01930</name>
</gene>
<protein>
    <submittedName>
        <fullName evidence="3">Heavy-metal-associated domain-containing protein</fullName>
    </submittedName>
</protein>
<evidence type="ECO:0000259" key="2">
    <source>
        <dbReference type="PROSITE" id="PS50846"/>
    </source>
</evidence>
<dbReference type="PROSITE" id="PS50846">
    <property type="entry name" value="HMA_2"/>
    <property type="match status" value="1"/>
</dbReference>
<proteinExistence type="predicted"/>
<dbReference type="EMBL" id="CP101185">
    <property type="protein sequence ID" value="UYV98028.1"/>
    <property type="molecule type" value="Genomic_DNA"/>
</dbReference>
<sequence length="101" mass="9760">MHTPSRTELSLTSSSAGCGCCSTDKGIAAGAEAVGVEYPLEGLTCGGCVASVEKAVAAVKGVDTATVELAPAGVSRLVVSGPADPSAVRDAVTSAGYSLTS</sequence>